<keyword evidence="1" id="KW-0472">Membrane</keyword>
<name>A0A449BDX1_HAPAX</name>
<proteinExistence type="predicted"/>
<dbReference type="Proteomes" id="UP000289841">
    <property type="component" value="Chromosome"/>
</dbReference>
<evidence type="ECO:0000313" key="2">
    <source>
        <dbReference type="EMBL" id="VEU80653.1"/>
    </source>
</evidence>
<gene>
    <name evidence="2" type="ORF">NCTC10138_01032</name>
</gene>
<keyword evidence="1" id="KW-0812">Transmembrane</keyword>
<dbReference type="EMBL" id="LR215048">
    <property type="protein sequence ID" value="VEU80653.1"/>
    <property type="molecule type" value="Genomic_DNA"/>
</dbReference>
<feature type="transmembrane region" description="Helical" evidence="1">
    <location>
        <begin position="50"/>
        <end position="73"/>
    </location>
</feature>
<evidence type="ECO:0000313" key="3">
    <source>
        <dbReference type="Proteomes" id="UP000289841"/>
    </source>
</evidence>
<reference evidence="2 3" key="1">
    <citation type="submission" date="2019-01" db="EMBL/GenBank/DDBJ databases">
        <authorList>
            <consortium name="Pathogen Informatics"/>
        </authorList>
    </citation>
    <scope>NUCLEOTIDE SEQUENCE [LARGE SCALE GENOMIC DNA]</scope>
    <source>
        <strain evidence="2 3">NCTC10138</strain>
    </source>
</reference>
<sequence>MIMKKNENVLKLIPIFLCAIIYLFFSFLALKRWINPNDYSNYLYAYGYGLFARKMFIIVFTELVVFSILFIICFKFKRKFVNIVMTFMIILLFFNVFYLFVVAVKESRSIVSYTKNIENFGKYDEIVDFKYLENELPTKDSLIDYEYYLMPISSIFGTSYSFSMFVTTKYDQMIEIKANENEKYSEFKNDNNRDNVSFDLEDYKIYQYEIDYNTDSDRNYGYSELIIFISSKKDRIIYAVTNERASISSKGYYQNIYDYIDGYRDNPFYNISDNK</sequence>
<keyword evidence="1" id="KW-1133">Transmembrane helix</keyword>
<dbReference type="KEGG" id="aaxa:NCTC10138_01032"/>
<accession>A0A449BDX1</accession>
<keyword evidence="3" id="KW-1185">Reference proteome</keyword>
<evidence type="ECO:0000256" key="1">
    <source>
        <dbReference type="SAM" id="Phobius"/>
    </source>
</evidence>
<protein>
    <submittedName>
        <fullName evidence="2">Uncharacterized protein</fullName>
    </submittedName>
</protein>
<feature type="transmembrane region" description="Helical" evidence="1">
    <location>
        <begin position="147"/>
        <end position="167"/>
    </location>
</feature>
<feature type="transmembrane region" description="Helical" evidence="1">
    <location>
        <begin position="12"/>
        <end position="30"/>
    </location>
</feature>
<dbReference type="STRING" id="1278311.GCA_000428705_00359"/>
<dbReference type="AlphaFoldDB" id="A0A449BDX1"/>
<feature type="transmembrane region" description="Helical" evidence="1">
    <location>
        <begin position="80"/>
        <end position="104"/>
    </location>
</feature>
<organism evidence="2 3">
    <name type="scientific">Haploplasma axanthum</name>
    <name type="common">Acholeplasma axanthum</name>
    <dbReference type="NCBI Taxonomy" id="29552"/>
    <lineage>
        <taxon>Bacteria</taxon>
        <taxon>Bacillati</taxon>
        <taxon>Mycoplasmatota</taxon>
        <taxon>Mollicutes</taxon>
        <taxon>Acholeplasmatales</taxon>
        <taxon>Acholeplasmataceae</taxon>
        <taxon>Haploplasma</taxon>
    </lineage>
</organism>